<dbReference type="EMBL" id="SSDS01000012">
    <property type="protein sequence ID" value="TXG78548.1"/>
    <property type="molecule type" value="Genomic_DNA"/>
</dbReference>
<dbReference type="AlphaFoldDB" id="A0A5C7JBF7"/>
<sequence>MMIEVEIEKTTLTDSEKITWNSIVDNLKKHYGSFDQAASFPLTLGEVTITDTKGSGIVAQTQEELDKLIGTARVVNALALSDTCTLPLEPNW</sequence>
<dbReference type="Proteomes" id="UP000321026">
    <property type="component" value="Unassembled WGS sequence"/>
</dbReference>
<name>A0A5C7JBF7_9BACT</name>
<evidence type="ECO:0000313" key="2">
    <source>
        <dbReference type="Proteomes" id="UP000321026"/>
    </source>
</evidence>
<proteinExistence type="predicted"/>
<protein>
    <submittedName>
        <fullName evidence="1">Uncharacterized protein</fullName>
    </submittedName>
</protein>
<reference evidence="1 2" key="1">
    <citation type="submission" date="2018-09" db="EMBL/GenBank/DDBJ databases">
        <title>Metagenome Assembled Genomes from an Advanced Water Purification Facility.</title>
        <authorList>
            <person name="Stamps B.W."/>
            <person name="Spear J.R."/>
        </authorList>
    </citation>
    <scope>NUCLEOTIDE SEQUENCE [LARGE SCALE GENOMIC DNA]</scope>
    <source>
        <strain evidence="1">Bin_63_2</strain>
    </source>
</reference>
<gene>
    <name evidence="1" type="ORF">E6Q11_00860</name>
</gene>
<evidence type="ECO:0000313" key="1">
    <source>
        <dbReference type="EMBL" id="TXG78548.1"/>
    </source>
</evidence>
<accession>A0A5C7JBF7</accession>
<organism evidence="1 2">
    <name type="scientific">Candidatus Dojkabacteria bacterium</name>
    <dbReference type="NCBI Taxonomy" id="2099670"/>
    <lineage>
        <taxon>Bacteria</taxon>
        <taxon>Candidatus Dojkabacteria</taxon>
    </lineage>
</organism>
<comment type="caution">
    <text evidence="1">The sequence shown here is derived from an EMBL/GenBank/DDBJ whole genome shotgun (WGS) entry which is preliminary data.</text>
</comment>